<dbReference type="PROSITE" id="PS50052">
    <property type="entry name" value="GUANYLATE_KINASE_2"/>
    <property type="match status" value="1"/>
</dbReference>
<keyword evidence="2" id="KW-0728">SH3 domain</keyword>
<dbReference type="Proteomes" id="UP000749559">
    <property type="component" value="Unassembled WGS sequence"/>
</dbReference>
<dbReference type="Pfam" id="PF02828">
    <property type="entry name" value="L27"/>
    <property type="match status" value="2"/>
</dbReference>
<evidence type="ECO:0000256" key="2">
    <source>
        <dbReference type="ARBA" id="ARBA00022443"/>
    </source>
</evidence>
<dbReference type="InterPro" id="IPR001452">
    <property type="entry name" value="SH3_domain"/>
</dbReference>
<evidence type="ECO:0000313" key="3">
    <source>
        <dbReference type="EMBL" id="CAH1788610.1"/>
    </source>
</evidence>
<dbReference type="InterPro" id="IPR050716">
    <property type="entry name" value="MAGUK"/>
</dbReference>
<dbReference type="PROSITE" id="PS50002">
    <property type="entry name" value="SH3"/>
    <property type="match status" value="1"/>
</dbReference>
<dbReference type="FunFam" id="3.40.50.300:FF:000146">
    <property type="entry name" value="MAGUK p55 subfamily member 6 isoform X1"/>
    <property type="match status" value="1"/>
</dbReference>
<evidence type="ECO:0000313" key="4">
    <source>
        <dbReference type="Proteomes" id="UP000749559"/>
    </source>
</evidence>
<dbReference type="FunFam" id="2.30.30.40:FF:000069">
    <property type="entry name" value="MAGUK p55 subfamily member 6"/>
    <property type="match status" value="1"/>
</dbReference>
<name>A0A8J1Y3F2_OWEFU</name>
<dbReference type="SUPFAM" id="SSF52540">
    <property type="entry name" value="P-loop containing nucleoside triphosphate hydrolases"/>
    <property type="match status" value="1"/>
</dbReference>
<accession>A0A8J1Y3F2</accession>
<dbReference type="SMART" id="SM00228">
    <property type="entry name" value="PDZ"/>
    <property type="match status" value="1"/>
</dbReference>
<dbReference type="CDD" id="cd00071">
    <property type="entry name" value="GMPK"/>
    <property type="match status" value="1"/>
</dbReference>
<dbReference type="Pfam" id="PF00595">
    <property type="entry name" value="PDZ"/>
    <property type="match status" value="1"/>
</dbReference>
<dbReference type="InterPro" id="IPR036034">
    <property type="entry name" value="PDZ_sf"/>
</dbReference>
<dbReference type="InterPro" id="IPR008144">
    <property type="entry name" value="Guanylate_kin-like_dom"/>
</dbReference>
<dbReference type="Gene3D" id="2.30.42.10">
    <property type="match status" value="1"/>
</dbReference>
<dbReference type="PROSITE" id="PS50106">
    <property type="entry name" value="PDZ"/>
    <property type="match status" value="1"/>
</dbReference>
<dbReference type="SUPFAM" id="SSF50044">
    <property type="entry name" value="SH3-domain"/>
    <property type="match status" value="1"/>
</dbReference>
<comment type="caution">
    <text evidence="3">The sequence shown here is derived from an EMBL/GenBank/DDBJ whole genome shotgun (WGS) entry which is preliminary data.</text>
</comment>
<gene>
    <name evidence="3" type="ORF">OFUS_LOCUS14105</name>
</gene>
<dbReference type="PROSITE" id="PS00856">
    <property type="entry name" value="GUANYLATE_KINASE_1"/>
    <property type="match status" value="1"/>
</dbReference>
<dbReference type="InterPro" id="IPR036892">
    <property type="entry name" value="L27_dom_sf"/>
</dbReference>
<dbReference type="InterPro" id="IPR008145">
    <property type="entry name" value="GK/Ca_channel_bsu"/>
</dbReference>
<dbReference type="EMBL" id="CAIIXF020000007">
    <property type="protein sequence ID" value="CAH1788610.1"/>
    <property type="molecule type" value="Genomic_DNA"/>
</dbReference>
<dbReference type="PANTHER" id="PTHR23122">
    <property type="entry name" value="MEMBRANE-ASSOCIATED GUANYLATE KINASE MAGUK"/>
    <property type="match status" value="1"/>
</dbReference>
<dbReference type="InterPro" id="IPR014775">
    <property type="entry name" value="L27_C"/>
</dbReference>
<dbReference type="Gene3D" id="1.10.287.650">
    <property type="entry name" value="L27 domain"/>
    <property type="match status" value="1"/>
</dbReference>
<dbReference type="InterPro" id="IPR004172">
    <property type="entry name" value="L27_dom"/>
</dbReference>
<dbReference type="SMART" id="SM00326">
    <property type="entry name" value="SH3"/>
    <property type="match status" value="1"/>
</dbReference>
<keyword evidence="4" id="KW-1185">Reference proteome</keyword>
<organism evidence="3 4">
    <name type="scientific">Owenia fusiformis</name>
    <name type="common">Polychaete worm</name>
    <dbReference type="NCBI Taxonomy" id="6347"/>
    <lineage>
        <taxon>Eukaryota</taxon>
        <taxon>Metazoa</taxon>
        <taxon>Spiralia</taxon>
        <taxon>Lophotrochozoa</taxon>
        <taxon>Annelida</taxon>
        <taxon>Polychaeta</taxon>
        <taxon>Sedentaria</taxon>
        <taxon>Canalipalpata</taxon>
        <taxon>Sabellida</taxon>
        <taxon>Oweniida</taxon>
        <taxon>Oweniidae</taxon>
        <taxon>Owenia</taxon>
    </lineage>
</organism>
<dbReference type="Gene3D" id="2.30.30.40">
    <property type="entry name" value="SH3 Domains"/>
    <property type="match status" value="1"/>
</dbReference>
<dbReference type="CDD" id="cd11862">
    <property type="entry name" value="SH3_MPP"/>
    <property type="match status" value="1"/>
</dbReference>
<dbReference type="Pfam" id="PF07653">
    <property type="entry name" value="SH3_2"/>
    <property type="match status" value="1"/>
</dbReference>
<proteinExistence type="inferred from homology"/>
<dbReference type="InterPro" id="IPR036028">
    <property type="entry name" value="SH3-like_dom_sf"/>
</dbReference>
<dbReference type="Pfam" id="PF00625">
    <property type="entry name" value="Guanylate_kin"/>
    <property type="match status" value="1"/>
</dbReference>
<dbReference type="SMART" id="SM00569">
    <property type="entry name" value="L27"/>
    <property type="match status" value="2"/>
</dbReference>
<dbReference type="PROSITE" id="PS51022">
    <property type="entry name" value="L27"/>
    <property type="match status" value="1"/>
</dbReference>
<dbReference type="Gene3D" id="3.40.50.300">
    <property type="entry name" value="P-loop containing nucleotide triphosphate hydrolases"/>
    <property type="match status" value="1"/>
</dbReference>
<dbReference type="SUPFAM" id="SSF50156">
    <property type="entry name" value="PDZ domain-like"/>
    <property type="match status" value="1"/>
</dbReference>
<dbReference type="InterPro" id="IPR001478">
    <property type="entry name" value="PDZ"/>
</dbReference>
<dbReference type="SMART" id="SM00072">
    <property type="entry name" value="GuKc"/>
    <property type="match status" value="1"/>
</dbReference>
<dbReference type="SUPFAM" id="SSF101288">
    <property type="entry name" value="L27 domain"/>
    <property type="match status" value="1"/>
</dbReference>
<evidence type="ECO:0000256" key="1">
    <source>
        <dbReference type="ARBA" id="ARBA00007014"/>
    </source>
</evidence>
<dbReference type="CDD" id="cd10832">
    <property type="entry name" value="PDZ_MPP6-MPP2-like"/>
    <property type="match status" value="1"/>
</dbReference>
<dbReference type="InterPro" id="IPR020590">
    <property type="entry name" value="Guanylate_kinase_CS"/>
</dbReference>
<reference evidence="3" key="1">
    <citation type="submission" date="2022-03" db="EMBL/GenBank/DDBJ databases">
        <authorList>
            <person name="Martin C."/>
        </authorList>
    </citation>
    <scope>NUCLEOTIDE SEQUENCE</scope>
</reference>
<sequence>MPSNRMPVAAEDDSGIAAFEDIKRNLHRLQSAGATDEDLSFLSDVLNDPVMNGLVQVHDTLDEASLEPVSANTIELVKNVLMEIDGISSKNKKASDLKAILSKTYVKSLVETHDDIAAKNYEESLYDESFNTMSMSQAPPPVFAAPATDAVRMVGIRKNGDEPLGITVKVDQGETVISRILTGGLVDQQGLLHVGDIIKEINGQEVISPDQLQDQMQRAVGSITLKILPSYVDHNIVSQVYMKAHFNYDPMRDNLIPCREAGLPFRDGEILQILNMDDNNWWQARKIDGDESFTGLVPSITIEEKRRAFVKPEYDYTTSSYLCGIVRKKKKKTMYKSKQSSEFDRHEMMIYEEVARMPPFQRKTLVLVGAQGVGRRTLKNKLIESDPNRFGTTMPHTTREMREDEENGNGYWFVDAEEMKVDISEGKYLEYGEFDGNLYGTKLDTIRQVIRSGRMCIIDCNPQALKTLKTGEFMPYIVFVAAPSVEVMSNMHELAKQQGVTTIDKTEREFRNTLDESARVERAYKHYFDTTIINDNMGECFNTLRRAIETLSMEPQWVPVSWVY</sequence>
<dbReference type="OrthoDB" id="6283631at2759"/>
<dbReference type="InterPro" id="IPR027417">
    <property type="entry name" value="P-loop_NTPase"/>
</dbReference>
<protein>
    <submittedName>
        <fullName evidence="3">Uncharacterized protein</fullName>
    </submittedName>
</protein>
<comment type="similarity">
    <text evidence="1">Belongs to the MAGUK family.</text>
</comment>
<dbReference type="AlphaFoldDB" id="A0A8J1Y3F2"/>